<dbReference type="AlphaFoldDB" id="A0A8C0IHR9"/>
<proteinExistence type="predicted"/>
<keyword evidence="2" id="KW-1185">Reference proteome</keyword>
<accession>A0A8C0IHR9</accession>
<name>A0A8C0IHR9_BUBBB</name>
<dbReference type="Ensembl" id="ENSBOBT00000021437.1">
    <property type="protein sequence ID" value="ENSBOBP00000020959.1"/>
    <property type="gene ID" value="ENSBOBG00000012756.1"/>
</dbReference>
<organism evidence="1 2">
    <name type="scientific">Bubo bubo</name>
    <name type="common">Eurasian eagle-owl</name>
    <name type="synonym">Strix bubo</name>
    <dbReference type="NCBI Taxonomy" id="30461"/>
    <lineage>
        <taxon>Eukaryota</taxon>
        <taxon>Metazoa</taxon>
        <taxon>Chordata</taxon>
        <taxon>Craniata</taxon>
        <taxon>Vertebrata</taxon>
        <taxon>Euteleostomi</taxon>
        <taxon>Archelosauria</taxon>
        <taxon>Archosauria</taxon>
        <taxon>Dinosauria</taxon>
        <taxon>Saurischia</taxon>
        <taxon>Theropoda</taxon>
        <taxon>Coelurosauria</taxon>
        <taxon>Aves</taxon>
        <taxon>Neognathae</taxon>
        <taxon>Neoaves</taxon>
        <taxon>Telluraves</taxon>
        <taxon>Strigiformes</taxon>
        <taxon>Strigidae</taxon>
        <taxon>Bubo</taxon>
    </lineage>
</organism>
<protein>
    <submittedName>
        <fullName evidence="1">Uncharacterized protein</fullName>
    </submittedName>
</protein>
<reference evidence="1" key="1">
    <citation type="submission" date="2025-08" db="UniProtKB">
        <authorList>
            <consortium name="Ensembl"/>
        </authorList>
    </citation>
    <scope>IDENTIFICATION</scope>
</reference>
<evidence type="ECO:0000313" key="2">
    <source>
        <dbReference type="Proteomes" id="UP000694567"/>
    </source>
</evidence>
<reference evidence="1" key="2">
    <citation type="submission" date="2025-09" db="UniProtKB">
        <authorList>
            <consortium name="Ensembl"/>
        </authorList>
    </citation>
    <scope>IDENTIFICATION</scope>
</reference>
<dbReference type="Proteomes" id="UP000694567">
    <property type="component" value="Unplaced"/>
</dbReference>
<sequence>MAARPWAYCRQMKVQFIVANVQQLLQRMMDKCFWNYKGKPGSSLEAYSFREKRSRRYQMLKEECQNRTSITTEVQNFLLDCSTLRLKHFLS</sequence>
<evidence type="ECO:0000313" key="1">
    <source>
        <dbReference type="Ensembl" id="ENSBOBP00000020959.1"/>
    </source>
</evidence>